<dbReference type="SMART" id="SM00066">
    <property type="entry name" value="GAL4"/>
    <property type="match status" value="1"/>
</dbReference>
<evidence type="ECO:0000256" key="1">
    <source>
        <dbReference type="ARBA" id="ARBA00023242"/>
    </source>
</evidence>
<feature type="transmembrane region" description="Helical" evidence="2">
    <location>
        <begin position="645"/>
        <end position="671"/>
    </location>
</feature>
<dbReference type="AlphaFoldDB" id="A0A6A5YXY7"/>
<dbReference type="Gene3D" id="4.10.240.10">
    <property type="entry name" value="Zn(2)-C6 fungal-type DNA-binding domain"/>
    <property type="match status" value="1"/>
</dbReference>
<keyword evidence="2" id="KW-0812">Transmembrane</keyword>
<dbReference type="CDD" id="cd12148">
    <property type="entry name" value="fungal_TF_MHR"/>
    <property type="match status" value="1"/>
</dbReference>
<keyword evidence="1" id="KW-0539">Nucleus</keyword>
<dbReference type="InterPro" id="IPR050797">
    <property type="entry name" value="Carb_Metab_Trans_Reg"/>
</dbReference>
<organism evidence="4 5">
    <name type="scientific">Lophiotrema nucula</name>
    <dbReference type="NCBI Taxonomy" id="690887"/>
    <lineage>
        <taxon>Eukaryota</taxon>
        <taxon>Fungi</taxon>
        <taxon>Dikarya</taxon>
        <taxon>Ascomycota</taxon>
        <taxon>Pezizomycotina</taxon>
        <taxon>Dothideomycetes</taxon>
        <taxon>Pleosporomycetidae</taxon>
        <taxon>Pleosporales</taxon>
        <taxon>Lophiotremataceae</taxon>
        <taxon>Lophiotrema</taxon>
    </lineage>
</organism>
<evidence type="ECO:0000313" key="4">
    <source>
        <dbReference type="EMBL" id="KAF2111766.1"/>
    </source>
</evidence>
<reference evidence="4" key="1">
    <citation type="journal article" date="2020" name="Stud. Mycol.">
        <title>101 Dothideomycetes genomes: a test case for predicting lifestyles and emergence of pathogens.</title>
        <authorList>
            <person name="Haridas S."/>
            <person name="Albert R."/>
            <person name="Binder M."/>
            <person name="Bloem J."/>
            <person name="Labutti K."/>
            <person name="Salamov A."/>
            <person name="Andreopoulos B."/>
            <person name="Baker S."/>
            <person name="Barry K."/>
            <person name="Bills G."/>
            <person name="Bluhm B."/>
            <person name="Cannon C."/>
            <person name="Castanera R."/>
            <person name="Culley D."/>
            <person name="Daum C."/>
            <person name="Ezra D."/>
            <person name="Gonzalez J."/>
            <person name="Henrissat B."/>
            <person name="Kuo A."/>
            <person name="Liang C."/>
            <person name="Lipzen A."/>
            <person name="Lutzoni F."/>
            <person name="Magnuson J."/>
            <person name="Mondo S."/>
            <person name="Nolan M."/>
            <person name="Ohm R."/>
            <person name="Pangilinan J."/>
            <person name="Park H.-J."/>
            <person name="Ramirez L."/>
            <person name="Alfaro M."/>
            <person name="Sun H."/>
            <person name="Tritt A."/>
            <person name="Yoshinaga Y."/>
            <person name="Zwiers L.-H."/>
            <person name="Turgeon B."/>
            <person name="Goodwin S."/>
            <person name="Spatafora J."/>
            <person name="Crous P."/>
            <person name="Grigoriev I."/>
        </authorList>
    </citation>
    <scope>NUCLEOTIDE SEQUENCE</scope>
    <source>
        <strain evidence="4">CBS 627.86</strain>
    </source>
</reference>
<accession>A0A6A5YXY7</accession>
<dbReference type="SUPFAM" id="SSF57701">
    <property type="entry name" value="Zn2/Cys6 DNA-binding domain"/>
    <property type="match status" value="1"/>
</dbReference>
<evidence type="ECO:0000313" key="5">
    <source>
        <dbReference type="Proteomes" id="UP000799770"/>
    </source>
</evidence>
<dbReference type="CDD" id="cd00067">
    <property type="entry name" value="GAL4"/>
    <property type="match status" value="1"/>
</dbReference>
<dbReference type="GO" id="GO:0008270">
    <property type="term" value="F:zinc ion binding"/>
    <property type="evidence" value="ECO:0007669"/>
    <property type="project" value="InterPro"/>
</dbReference>
<dbReference type="Pfam" id="PF00172">
    <property type="entry name" value="Zn_clus"/>
    <property type="match status" value="1"/>
</dbReference>
<dbReference type="PROSITE" id="PS00463">
    <property type="entry name" value="ZN2_CY6_FUNGAL_1"/>
    <property type="match status" value="1"/>
</dbReference>
<dbReference type="EMBL" id="ML977333">
    <property type="protein sequence ID" value="KAF2111766.1"/>
    <property type="molecule type" value="Genomic_DNA"/>
</dbReference>
<dbReference type="PANTHER" id="PTHR31668">
    <property type="entry name" value="GLUCOSE TRANSPORT TRANSCRIPTION REGULATOR RGT1-RELATED-RELATED"/>
    <property type="match status" value="1"/>
</dbReference>
<keyword evidence="2" id="KW-0472">Membrane</keyword>
<dbReference type="PANTHER" id="PTHR31668:SF20">
    <property type="entry name" value="ZN(II)2CYS6 TRANSCRIPTION FACTOR (EUROFUNG)"/>
    <property type="match status" value="1"/>
</dbReference>
<evidence type="ECO:0000256" key="2">
    <source>
        <dbReference type="SAM" id="Phobius"/>
    </source>
</evidence>
<dbReference type="GO" id="GO:0000981">
    <property type="term" value="F:DNA-binding transcription factor activity, RNA polymerase II-specific"/>
    <property type="evidence" value="ECO:0007669"/>
    <property type="project" value="InterPro"/>
</dbReference>
<keyword evidence="2" id="KW-1133">Transmembrane helix</keyword>
<dbReference type="InterPro" id="IPR001138">
    <property type="entry name" value="Zn2Cys6_DnaBD"/>
</dbReference>
<dbReference type="OrthoDB" id="4132249at2759"/>
<proteinExistence type="predicted"/>
<gene>
    <name evidence="4" type="ORF">BDV96DRAFT_634547</name>
</gene>
<dbReference type="InterPro" id="IPR036864">
    <property type="entry name" value="Zn2-C6_fun-type_DNA-bd_sf"/>
</dbReference>
<dbReference type="PROSITE" id="PS50048">
    <property type="entry name" value="ZN2_CY6_FUNGAL_2"/>
    <property type="match status" value="1"/>
</dbReference>
<dbReference type="Proteomes" id="UP000799770">
    <property type="component" value="Unassembled WGS sequence"/>
</dbReference>
<feature type="domain" description="Zn(2)-C6 fungal-type" evidence="3">
    <location>
        <begin position="27"/>
        <end position="56"/>
    </location>
</feature>
<keyword evidence="5" id="KW-1185">Reference proteome</keyword>
<protein>
    <recommendedName>
        <fullName evidence="3">Zn(2)-C6 fungal-type domain-containing protein</fullName>
    </recommendedName>
</protein>
<name>A0A6A5YXY7_9PLEO</name>
<evidence type="ECO:0000259" key="3">
    <source>
        <dbReference type="PROSITE" id="PS50048"/>
    </source>
</evidence>
<sequence>MWSECSSFNADDTPSFWPMIRKPVSKACDACRRRKIKCNGVSPCPSCVSANLTCTFNLAQKKGGQQGARAVVLNELREHSNGSPAGAGSELRDGYSLEAYPFAQPGSENEVVNICIDAYLTRVYQVVPFLNREVLEYEAQQTSVLSRQFILAFCAYVVTFGKVIDHQSSNESQQQLGRQLLDAAMAMQVPDQLVKVSLQSVFISFFLYGALAGLGKYHQAWFHLREASTLYLMLGDEPVGWGTGELRKRLFWVIFISERAHGIRRTRPVTLQITRDTPALDDIEDVPLIYLASVFRPFDDMFFAIWNGAHECNKEWLIDLDRKVRTALPLTLELSDDQIANLRVSQLWLRIKLWELFPRFGFLSSDSVYECLTFRYPIAIARELSILAVKLPITSLQVHGIGMAEKVFDIACALADILPLIRDDTSQLELGPKDYLSQVTSLLLQLPGGASKFLPVVMSTTLLHQPHDLGSCMSSAQIPSRISTLQTTTTPLPPHAHSKFKLRELHSTTATPHLSHLQLIIMPSEGQLFPLLVASVISFTLWCEDTELKAAILFPISWATLGYGLTKLNTTEHQLLYTRLLRLYGIFVLLSGYNLSTYNDIFYENTFGRIQDLWFDRDPLDPHTPGSGYDLAYRLFWRHYGDTIYFWYNVISSAIIVLVVTTLCTLVAALCHWIHTMGRQFDEFERRLNYVPPPPPPVEMKPEREHFLPVRKYVQLVRYEGDPEPIMSWDPDWERRQRRINRKWFT</sequence>